<protein>
    <submittedName>
        <fullName evidence="1">Uncharacterized protein</fullName>
    </submittedName>
</protein>
<dbReference type="OrthoDB" id="2841294at2759"/>
<dbReference type="EMBL" id="MLQL01000107">
    <property type="protein sequence ID" value="OQE09338.1"/>
    <property type="molecule type" value="Genomic_DNA"/>
</dbReference>
<dbReference type="Proteomes" id="UP000191342">
    <property type="component" value="Unassembled WGS sequence"/>
</dbReference>
<gene>
    <name evidence="1" type="ORF">PENFLA_c107G10169</name>
</gene>
<sequence length="125" mass="13408">MKSIVSQATFAGVFLAQNSIIGIPTAGQKLTKGSNVVIQLERPNSLTDSTEIAVVIGISSCASIACRPAGEVMGTILYNGDFDPQYYEASSREYTSLGIAFGVFRISVSVPSNNICRWNTCTSWF</sequence>
<name>A0A1V6S641_9EURO</name>
<reference evidence="2" key="1">
    <citation type="journal article" date="2017" name="Nat. Microbiol.">
        <title>Global analysis of biosynthetic gene clusters reveals vast potential of secondary metabolite production in Penicillium species.</title>
        <authorList>
            <person name="Nielsen J.C."/>
            <person name="Grijseels S."/>
            <person name="Prigent S."/>
            <person name="Ji B."/>
            <person name="Dainat J."/>
            <person name="Nielsen K.F."/>
            <person name="Frisvad J.C."/>
            <person name="Workman M."/>
            <person name="Nielsen J."/>
        </authorList>
    </citation>
    <scope>NUCLEOTIDE SEQUENCE [LARGE SCALE GENOMIC DNA]</scope>
    <source>
        <strain evidence="2">IBT 14082</strain>
    </source>
</reference>
<keyword evidence="2" id="KW-1185">Reference proteome</keyword>
<dbReference type="AlphaFoldDB" id="A0A1V6S641"/>
<proteinExistence type="predicted"/>
<evidence type="ECO:0000313" key="2">
    <source>
        <dbReference type="Proteomes" id="UP000191342"/>
    </source>
</evidence>
<organism evidence="1 2">
    <name type="scientific">Penicillium flavigenum</name>
    <dbReference type="NCBI Taxonomy" id="254877"/>
    <lineage>
        <taxon>Eukaryota</taxon>
        <taxon>Fungi</taxon>
        <taxon>Dikarya</taxon>
        <taxon>Ascomycota</taxon>
        <taxon>Pezizomycotina</taxon>
        <taxon>Eurotiomycetes</taxon>
        <taxon>Eurotiomycetidae</taxon>
        <taxon>Eurotiales</taxon>
        <taxon>Aspergillaceae</taxon>
        <taxon>Penicillium</taxon>
    </lineage>
</organism>
<evidence type="ECO:0000313" key="1">
    <source>
        <dbReference type="EMBL" id="OQE09338.1"/>
    </source>
</evidence>
<accession>A0A1V6S641</accession>
<comment type="caution">
    <text evidence="1">The sequence shown here is derived from an EMBL/GenBank/DDBJ whole genome shotgun (WGS) entry which is preliminary data.</text>
</comment>